<dbReference type="PANTHER" id="PTHR48094">
    <property type="entry name" value="PROTEIN/NUCLEIC ACID DEGLYCASE DJ-1-RELATED"/>
    <property type="match status" value="1"/>
</dbReference>
<accession>I7M4F8</accession>
<dbReference type="InParanoid" id="I7M4F8"/>
<feature type="domain" description="DJ-1/PfpI" evidence="2">
    <location>
        <begin position="58"/>
        <end position="184"/>
    </location>
</feature>
<dbReference type="PANTHER" id="PTHR48094:SF12">
    <property type="entry name" value="PARKINSON DISEASE PROTEIN 7 HOMOLOG"/>
    <property type="match status" value="1"/>
</dbReference>
<dbReference type="InterPro" id="IPR050325">
    <property type="entry name" value="Prot/Nucl_acid_deglycase"/>
</dbReference>
<keyword evidence="4" id="KW-1185">Reference proteome</keyword>
<gene>
    <name evidence="3" type="ORF">TTHERM_00688790</name>
</gene>
<protein>
    <submittedName>
        <fullName evidence="3">DJ-1/PfpI family protein</fullName>
    </submittedName>
</protein>
<keyword evidence="1" id="KW-0732">Signal</keyword>
<sequence length="501" mass="56981">MASKYCVLYSLILILLICQVSSLKYETITKLQDVLGSGDSYPSQLPVASSKRALENVKVLFAFSHGVEDQEVYYFYNYLIDRGTKQITLGIDYNGLESDVILSDFYKPSYRIPKQFTMDINKVNFNDYDVIYIPGGLPSSSALRNNQLFIQNLKSFYENKQNQEKLVIFMCSGTEVFIQSGIISDYHGLNLTGSPASVHTFSTYLKAHNIPLNTFTSIPAINLKTYNKPRVILARDPNASTQFVTMVSNEHFHLNEKLPSANDFTPLRTKDGYPAGKFYLKGLFEMIPENTILSSLPIANSIKHLMSQNRFLRSEYQEMLADSQKISLIAMSSGVVQREIDQLFEKLKFSPNLSYTICPGWVKQYKNSQIFTFSYPPTQPLKKIICDYSYEEILEKKIPFDNIIIPGGLFSTNAVLRNDDGFLDFLNQAIKQKSKQILFSSSGLDLLLPLKLKYPDNQLIQRINEVPEDRDVGVDTKLAGLNNRRDKKIISLEQITLSTFN</sequence>
<name>I7M4F8_TETTS</name>
<evidence type="ECO:0000313" key="3">
    <source>
        <dbReference type="EMBL" id="EAS06739.1"/>
    </source>
</evidence>
<dbReference type="InterPro" id="IPR002818">
    <property type="entry name" value="DJ-1/PfpI"/>
</dbReference>
<dbReference type="HOGENOM" id="CLU_544583_0_0_1"/>
<evidence type="ECO:0000256" key="1">
    <source>
        <dbReference type="SAM" id="SignalP"/>
    </source>
</evidence>
<proteinExistence type="predicted"/>
<dbReference type="GeneID" id="7836966"/>
<dbReference type="InterPro" id="IPR029062">
    <property type="entry name" value="Class_I_gatase-like"/>
</dbReference>
<dbReference type="EMBL" id="GG662260">
    <property type="protein sequence ID" value="EAS06739.1"/>
    <property type="molecule type" value="Genomic_DNA"/>
</dbReference>
<dbReference type="KEGG" id="tet:TTHERM_00688790"/>
<dbReference type="SUPFAM" id="SSF52317">
    <property type="entry name" value="Class I glutamine amidotransferase-like"/>
    <property type="match status" value="1"/>
</dbReference>
<dbReference type="Pfam" id="PF01965">
    <property type="entry name" value="DJ-1_PfpI"/>
    <property type="match status" value="1"/>
</dbReference>
<dbReference type="AlphaFoldDB" id="I7M4F8"/>
<evidence type="ECO:0000259" key="2">
    <source>
        <dbReference type="Pfam" id="PF01965"/>
    </source>
</evidence>
<feature type="chain" id="PRO_5003712375" evidence="1">
    <location>
        <begin position="23"/>
        <end position="501"/>
    </location>
</feature>
<organism evidence="3 4">
    <name type="scientific">Tetrahymena thermophila (strain SB210)</name>
    <dbReference type="NCBI Taxonomy" id="312017"/>
    <lineage>
        <taxon>Eukaryota</taxon>
        <taxon>Sar</taxon>
        <taxon>Alveolata</taxon>
        <taxon>Ciliophora</taxon>
        <taxon>Intramacronucleata</taxon>
        <taxon>Oligohymenophorea</taxon>
        <taxon>Hymenostomatida</taxon>
        <taxon>Tetrahymenina</taxon>
        <taxon>Tetrahymenidae</taxon>
        <taxon>Tetrahymena</taxon>
    </lineage>
</organism>
<dbReference type="GO" id="GO:0005737">
    <property type="term" value="C:cytoplasm"/>
    <property type="evidence" value="ECO:0007669"/>
    <property type="project" value="TreeGrafter"/>
</dbReference>
<dbReference type="Proteomes" id="UP000009168">
    <property type="component" value="Unassembled WGS sequence"/>
</dbReference>
<dbReference type="Gene3D" id="3.40.50.880">
    <property type="match status" value="1"/>
</dbReference>
<evidence type="ECO:0000313" key="4">
    <source>
        <dbReference type="Proteomes" id="UP000009168"/>
    </source>
</evidence>
<reference evidence="4" key="1">
    <citation type="journal article" date="2006" name="PLoS Biol.">
        <title>Macronuclear genome sequence of the ciliate Tetrahymena thermophila, a model eukaryote.</title>
        <authorList>
            <person name="Eisen J.A."/>
            <person name="Coyne R.S."/>
            <person name="Wu M."/>
            <person name="Wu D."/>
            <person name="Thiagarajan M."/>
            <person name="Wortman J.R."/>
            <person name="Badger J.H."/>
            <person name="Ren Q."/>
            <person name="Amedeo P."/>
            <person name="Jones K.M."/>
            <person name="Tallon L.J."/>
            <person name="Delcher A.L."/>
            <person name="Salzberg S.L."/>
            <person name="Silva J.C."/>
            <person name="Haas B.J."/>
            <person name="Majoros W.H."/>
            <person name="Farzad M."/>
            <person name="Carlton J.M."/>
            <person name="Smith R.K. Jr."/>
            <person name="Garg J."/>
            <person name="Pearlman R.E."/>
            <person name="Karrer K.M."/>
            <person name="Sun L."/>
            <person name="Manning G."/>
            <person name="Elde N.C."/>
            <person name="Turkewitz A.P."/>
            <person name="Asai D.J."/>
            <person name="Wilkes D.E."/>
            <person name="Wang Y."/>
            <person name="Cai H."/>
            <person name="Collins K."/>
            <person name="Stewart B.A."/>
            <person name="Lee S.R."/>
            <person name="Wilamowska K."/>
            <person name="Weinberg Z."/>
            <person name="Ruzzo W.L."/>
            <person name="Wloga D."/>
            <person name="Gaertig J."/>
            <person name="Frankel J."/>
            <person name="Tsao C.-C."/>
            <person name="Gorovsky M.A."/>
            <person name="Keeling P.J."/>
            <person name="Waller R.F."/>
            <person name="Patron N.J."/>
            <person name="Cherry J.M."/>
            <person name="Stover N.A."/>
            <person name="Krieger C.J."/>
            <person name="del Toro C."/>
            <person name="Ryder H.F."/>
            <person name="Williamson S.C."/>
            <person name="Barbeau R.A."/>
            <person name="Hamilton E.P."/>
            <person name="Orias E."/>
        </authorList>
    </citation>
    <scope>NUCLEOTIDE SEQUENCE [LARGE SCALE GENOMIC DNA]</scope>
    <source>
        <strain evidence="4">SB210</strain>
    </source>
</reference>
<feature type="signal peptide" evidence="1">
    <location>
        <begin position="1"/>
        <end position="22"/>
    </location>
</feature>
<dbReference type="RefSeq" id="XP_001026981.1">
    <property type="nucleotide sequence ID" value="XM_001026981.1"/>
</dbReference>